<dbReference type="Gene3D" id="3.40.640.10">
    <property type="entry name" value="Type I PLP-dependent aspartate aminotransferase-like (Major domain)"/>
    <property type="match status" value="1"/>
</dbReference>
<reference evidence="8 9" key="1">
    <citation type="submission" date="2019-06" db="EMBL/GenBank/DDBJ databases">
        <title>Sequencing the genomes of 1000 actinobacteria strains.</title>
        <authorList>
            <person name="Klenk H.-P."/>
        </authorList>
    </citation>
    <scope>NUCLEOTIDE SEQUENCE [LARGE SCALE GENOMIC DNA]</scope>
    <source>
        <strain evidence="8 9">DSM 41695</strain>
    </source>
</reference>
<evidence type="ECO:0000256" key="5">
    <source>
        <dbReference type="ARBA" id="ARBA00037974"/>
    </source>
</evidence>
<proteinExistence type="inferred from homology"/>
<dbReference type="PANTHER" id="PTHR43525:SF2">
    <property type="entry name" value="CYSTATHIONINE BETA-LYASE-RELATED"/>
    <property type="match status" value="1"/>
</dbReference>
<comment type="caution">
    <text evidence="8">The sequence shown here is derived from an EMBL/GenBank/DDBJ whole genome shotgun (WGS) entry which is preliminary data.</text>
</comment>
<comment type="similarity">
    <text evidence="5">Belongs to the class-II pyridoxal-phosphate-dependent aminotransferase family. MalY/PatB cystathionine beta-lyase subfamily.</text>
</comment>
<evidence type="ECO:0000313" key="9">
    <source>
        <dbReference type="Proteomes" id="UP000316603"/>
    </source>
</evidence>
<keyword evidence="3" id="KW-0663">Pyridoxal phosphate</keyword>
<comment type="cofactor">
    <cofactor evidence="1">
        <name>pyridoxal 5'-phosphate</name>
        <dbReference type="ChEBI" id="CHEBI:597326"/>
    </cofactor>
</comment>
<feature type="region of interest" description="Disordered" evidence="6">
    <location>
        <begin position="1"/>
        <end position="37"/>
    </location>
</feature>
<dbReference type="CDD" id="cd00609">
    <property type="entry name" value="AAT_like"/>
    <property type="match status" value="1"/>
</dbReference>
<evidence type="ECO:0000256" key="1">
    <source>
        <dbReference type="ARBA" id="ARBA00001933"/>
    </source>
</evidence>
<dbReference type="PANTHER" id="PTHR43525">
    <property type="entry name" value="PROTEIN MALY"/>
    <property type="match status" value="1"/>
</dbReference>
<dbReference type="InterPro" id="IPR015424">
    <property type="entry name" value="PyrdxlP-dep_Trfase"/>
</dbReference>
<dbReference type="Proteomes" id="UP000316603">
    <property type="component" value="Unassembled WGS sequence"/>
</dbReference>
<evidence type="ECO:0000256" key="4">
    <source>
        <dbReference type="ARBA" id="ARBA00023239"/>
    </source>
</evidence>
<keyword evidence="4 8" id="KW-0456">Lyase</keyword>
<dbReference type="Pfam" id="PF00155">
    <property type="entry name" value="Aminotran_1_2"/>
    <property type="match status" value="1"/>
</dbReference>
<feature type="domain" description="Aminotransferase class I/classII large" evidence="7">
    <location>
        <begin position="150"/>
        <end position="428"/>
    </location>
</feature>
<evidence type="ECO:0000259" key="7">
    <source>
        <dbReference type="Pfam" id="PF00155"/>
    </source>
</evidence>
<dbReference type="InterPro" id="IPR015421">
    <property type="entry name" value="PyrdxlP-dep_Trfase_major"/>
</dbReference>
<dbReference type="EC" id="4.4.1.13" evidence="2"/>
<dbReference type="SUPFAM" id="SSF53383">
    <property type="entry name" value="PLP-dependent transferases"/>
    <property type="match status" value="1"/>
</dbReference>
<dbReference type="AlphaFoldDB" id="A0A561T8E3"/>
<evidence type="ECO:0000256" key="6">
    <source>
        <dbReference type="SAM" id="MobiDB-lite"/>
    </source>
</evidence>
<evidence type="ECO:0000256" key="2">
    <source>
        <dbReference type="ARBA" id="ARBA00012224"/>
    </source>
</evidence>
<organism evidence="8 9">
    <name type="scientific">Streptomyces capillispiralis</name>
    <dbReference type="NCBI Taxonomy" id="68182"/>
    <lineage>
        <taxon>Bacteria</taxon>
        <taxon>Bacillati</taxon>
        <taxon>Actinomycetota</taxon>
        <taxon>Actinomycetes</taxon>
        <taxon>Kitasatosporales</taxon>
        <taxon>Streptomycetaceae</taxon>
        <taxon>Streptomyces</taxon>
    </lineage>
</organism>
<dbReference type="Gene3D" id="3.90.1150.10">
    <property type="entry name" value="Aspartate Aminotransferase, domain 1"/>
    <property type="match status" value="1"/>
</dbReference>
<dbReference type="InterPro" id="IPR051798">
    <property type="entry name" value="Class-II_PLP-Dep_Aminotrans"/>
</dbReference>
<gene>
    <name evidence="8" type="ORF">FHX78_11301</name>
</gene>
<sequence>MRTAAPNRPYGHPRWGRPRPAGASGGGTARPPPRGTPAYRVVMTRIPHETSGEPNPLHALTLDRLRRRTSMKWRTHPEDVLPVWVAEMDVPLAAPVVRAVTEAMELGDTGYPAGTAYAEALAAFADERWGWDGPAVERTAIVPDVMLGVVEMLKLVTGYGDPVVVNPPVYPPFHDFVRHMDRRVVEAPLGPDARLDLDVLEDTFRRVTAGRERAAYLLCSPHNPTGTVHTAEELSAVAALAERYGVRVVADEIHAPLVVGEARFVPYLSVPGGERGLSLMSASKGWNLAGLKAALALAGPEAAGDLARMPEEVGHGPSHVGVLAHTAALRDGTAWLDALLAGLDANRRLLAALLAEHLPDIRHRPGEATYLAWLDCRALGLGDDPADAFLRHGRVALTSGLPFGTGGTGHARLNLATSPEVLEEAVRRMAVAVERRPGR</sequence>
<dbReference type="InterPro" id="IPR015422">
    <property type="entry name" value="PyrdxlP-dep_Trfase_small"/>
</dbReference>
<protein>
    <recommendedName>
        <fullName evidence="2">cysteine-S-conjugate beta-lyase</fullName>
        <ecNumber evidence="2">4.4.1.13</ecNumber>
    </recommendedName>
</protein>
<dbReference type="InterPro" id="IPR004839">
    <property type="entry name" value="Aminotransferase_I/II_large"/>
</dbReference>
<evidence type="ECO:0000313" key="8">
    <source>
        <dbReference type="EMBL" id="TWF83376.1"/>
    </source>
</evidence>
<name>A0A561T8E3_9ACTN</name>
<dbReference type="GO" id="GO:0047804">
    <property type="term" value="F:cysteine-S-conjugate beta-lyase activity"/>
    <property type="evidence" value="ECO:0007669"/>
    <property type="project" value="UniProtKB-EC"/>
</dbReference>
<dbReference type="EMBL" id="VIWV01000001">
    <property type="protein sequence ID" value="TWF83376.1"/>
    <property type="molecule type" value="Genomic_DNA"/>
</dbReference>
<dbReference type="GO" id="GO:0030170">
    <property type="term" value="F:pyridoxal phosphate binding"/>
    <property type="evidence" value="ECO:0007669"/>
    <property type="project" value="InterPro"/>
</dbReference>
<keyword evidence="9" id="KW-1185">Reference proteome</keyword>
<accession>A0A561T8E3</accession>
<evidence type="ECO:0000256" key="3">
    <source>
        <dbReference type="ARBA" id="ARBA00022898"/>
    </source>
</evidence>